<evidence type="ECO:0008006" key="4">
    <source>
        <dbReference type="Google" id="ProtNLM"/>
    </source>
</evidence>
<dbReference type="PANTHER" id="PTHR42905:SF16">
    <property type="entry name" value="CARBOXYPHOSPHONOENOLPYRUVATE PHOSPHONOMUTASE-LIKE PROTEIN (AFU_ORTHOLOGUE AFUA_5G07230)"/>
    <property type="match status" value="1"/>
</dbReference>
<dbReference type="GO" id="GO:0046872">
    <property type="term" value="F:metal ion binding"/>
    <property type="evidence" value="ECO:0007669"/>
    <property type="project" value="UniProtKB-KW"/>
</dbReference>
<dbReference type="SUPFAM" id="SSF51621">
    <property type="entry name" value="Phosphoenolpyruvate/pyruvate domain"/>
    <property type="match status" value="1"/>
</dbReference>
<dbReference type="Pfam" id="PF13714">
    <property type="entry name" value="PEP_mutase"/>
    <property type="match status" value="1"/>
</dbReference>
<accession>A0A166V3X2</accession>
<dbReference type="GO" id="GO:0003824">
    <property type="term" value="F:catalytic activity"/>
    <property type="evidence" value="ECO:0007669"/>
    <property type="project" value="InterPro"/>
</dbReference>
<dbReference type="PATRIC" id="fig|1365250.3.peg.4424"/>
<dbReference type="Proteomes" id="UP000076643">
    <property type="component" value="Unassembled WGS sequence"/>
</dbReference>
<dbReference type="CDD" id="cd00377">
    <property type="entry name" value="ICL_PEPM"/>
    <property type="match status" value="1"/>
</dbReference>
<gene>
    <name evidence="2" type="ORF">N475_04310</name>
</gene>
<sequence>MSNFETFHQQTQPLLLANVWDAESAKLAKLAGYQAIGTSSAAIASVLGYEDGEKMPFEELLFMVKRIVESCPLPLSVDIESGYSNDSKKIVRHIQQLAELGVVGVNIEDSKVEKTRRLADKCAFSEVLKEITDELKRRSTSVFINVRCDAFLLNLTNAREEAVERAKLYEKAGAGGLFFPCVTAKADIAELVKSTTLPINVMAMPDLPDTNSLSLLGVKRISMGNFAHILVNQQLESTLKEIREQGSCDSLFA</sequence>
<dbReference type="RefSeq" id="WP_063365913.1">
    <property type="nucleotide sequence ID" value="NZ_AQHB01000047.1"/>
</dbReference>
<dbReference type="InterPro" id="IPR015813">
    <property type="entry name" value="Pyrv/PenolPyrv_kinase-like_dom"/>
</dbReference>
<protein>
    <recommendedName>
        <fullName evidence="4">Carboxyvinyl-carboxyphosphonate phosphorylmutase</fullName>
    </recommendedName>
</protein>
<evidence type="ECO:0000256" key="1">
    <source>
        <dbReference type="ARBA" id="ARBA00022723"/>
    </source>
</evidence>
<reference evidence="2 3" key="1">
    <citation type="submission" date="2013-07" db="EMBL/GenBank/DDBJ databases">
        <title>Comparative Genomic and Metabolomic Analysis of Twelve Strains of Pseudoalteromonas luteoviolacea.</title>
        <authorList>
            <person name="Vynne N.G."/>
            <person name="Mansson M."/>
            <person name="Gram L."/>
        </authorList>
    </citation>
    <scope>NUCLEOTIDE SEQUENCE [LARGE SCALE GENOMIC DNA]</scope>
    <source>
        <strain evidence="2 3">DSM 6061</strain>
    </source>
</reference>
<dbReference type="AlphaFoldDB" id="A0A166V3X2"/>
<name>A0A166V3X2_9GAMM</name>
<dbReference type="InterPro" id="IPR039556">
    <property type="entry name" value="ICL/PEPM"/>
</dbReference>
<dbReference type="PANTHER" id="PTHR42905">
    <property type="entry name" value="PHOSPHOENOLPYRUVATE CARBOXYLASE"/>
    <property type="match status" value="1"/>
</dbReference>
<dbReference type="EMBL" id="AUYB01000136">
    <property type="protein sequence ID" value="KZN31683.1"/>
    <property type="molecule type" value="Genomic_DNA"/>
</dbReference>
<organism evidence="2 3">
    <name type="scientific">Pseudoalteromonas luteoviolacea DSM 6061</name>
    <dbReference type="NCBI Taxonomy" id="1365250"/>
    <lineage>
        <taxon>Bacteria</taxon>
        <taxon>Pseudomonadati</taxon>
        <taxon>Pseudomonadota</taxon>
        <taxon>Gammaproteobacteria</taxon>
        <taxon>Alteromonadales</taxon>
        <taxon>Pseudoalteromonadaceae</taxon>
        <taxon>Pseudoalteromonas</taxon>
    </lineage>
</organism>
<proteinExistence type="predicted"/>
<dbReference type="Gene3D" id="3.20.20.60">
    <property type="entry name" value="Phosphoenolpyruvate-binding domains"/>
    <property type="match status" value="1"/>
</dbReference>
<keyword evidence="3" id="KW-1185">Reference proteome</keyword>
<evidence type="ECO:0000313" key="2">
    <source>
        <dbReference type="EMBL" id="KZN31683.1"/>
    </source>
</evidence>
<dbReference type="InterPro" id="IPR040442">
    <property type="entry name" value="Pyrv_kinase-like_dom_sf"/>
</dbReference>
<comment type="caution">
    <text evidence="2">The sequence shown here is derived from an EMBL/GenBank/DDBJ whole genome shotgun (WGS) entry which is preliminary data.</text>
</comment>
<keyword evidence="1" id="KW-0479">Metal-binding</keyword>
<evidence type="ECO:0000313" key="3">
    <source>
        <dbReference type="Proteomes" id="UP000076643"/>
    </source>
</evidence>